<dbReference type="GeneID" id="103712423"/>
<gene>
    <name evidence="2 3" type="primary">LOC103712423</name>
</gene>
<name>A0A8B8ZXE1_PHODC</name>
<evidence type="ECO:0000313" key="1">
    <source>
        <dbReference type="Proteomes" id="UP000228380"/>
    </source>
</evidence>
<evidence type="ECO:0000313" key="2">
    <source>
        <dbReference type="RefSeq" id="XP_038978980.1"/>
    </source>
</evidence>
<reference evidence="2 3" key="1">
    <citation type="submission" date="2025-04" db="UniProtKB">
        <authorList>
            <consortium name="RefSeq"/>
        </authorList>
    </citation>
    <scope>IDENTIFICATION</scope>
    <source>
        <tissue evidence="2 3">Young leaves</tissue>
    </source>
</reference>
<dbReference type="KEGG" id="pda:103712423"/>
<dbReference type="RefSeq" id="XP_038978980.1">
    <property type="nucleotide sequence ID" value="XM_039123052.1"/>
</dbReference>
<keyword evidence="1" id="KW-1185">Reference proteome</keyword>
<dbReference type="Proteomes" id="UP000228380">
    <property type="component" value="Unplaced"/>
</dbReference>
<dbReference type="RefSeq" id="XP_038978981.1">
    <property type="nucleotide sequence ID" value="XM_039123053.1"/>
</dbReference>
<evidence type="ECO:0000313" key="3">
    <source>
        <dbReference type="RefSeq" id="XP_038978981.1"/>
    </source>
</evidence>
<dbReference type="AlphaFoldDB" id="A0A8B8ZXE1"/>
<organism evidence="1 2">
    <name type="scientific">Phoenix dactylifera</name>
    <name type="common">Date palm</name>
    <dbReference type="NCBI Taxonomy" id="42345"/>
    <lineage>
        <taxon>Eukaryota</taxon>
        <taxon>Viridiplantae</taxon>
        <taxon>Streptophyta</taxon>
        <taxon>Embryophyta</taxon>
        <taxon>Tracheophyta</taxon>
        <taxon>Spermatophyta</taxon>
        <taxon>Magnoliopsida</taxon>
        <taxon>Liliopsida</taxon>
        <taxon>Arecaceae</taxon>
        <taxon>Coryphoideae</taxon>
        <taxon>Phoeniceae</taxon>
        <taxon>Phoenix</taxon>
    </lineage>
</organism>
<accession>A0A8B8ZXE1</accession>
<sequence>MGLNFIGARFEGATLHIVAAFIVGRFCGSSLKLHISPLDKCICKSSCQLFLQLVLLMPLTGMFIFMKFTKSRKSWHHKCKLQIERAAYCIWCCLTRNESGNFHVLQGQSQQTQNDKIKWLEEDFFVELNMMQKFVTGGCWYLSYYHPQLHLRRFICQAHLLIVCGRWYTK</sequence>
<protein>
    <submittedName>
        <fullName evidence="2 3">Uncharacterized protein LOC103712423 isoform X1</fullName>
    </submittedName>
</protein>
<proteinExistence type="predicted"/>